<comment type="caution">
    <text evidence="2">The sequence shown here is derived from an EMBL/GenBank/DDBJ whole genome shotgun (WGS) entry which is preliminary data.</text>
</comment>
<evidence type="ECO:0000313" key="3">
    <source>
        <dbReference type="Proteomes" id="UP000582646"/>
    </source>
</evidence>
<dbReference type="Proteomes" id="UP000582646">
    <property type="component" value="Unassembled WGS sequence"/>
</dbReference>
<sequence>MTEWLTVDEYAAVKRRSKWTVYRYLKAGLIPGAEQLVPGGRYRIPASAA</sequence>
<evidence type="ECO:0000313" key="2">
    <source>
        <dbReference type="EMBL" id="NKY20864.1"/>
    </source>
</evidence>
<evidence type="ECO:0000259" key="1">
    <source>
        <dbReference type="Pfam" id="PF12728"/>
    </source>
</evidence>
<reference evidence="2 3" key="1">
    <citation type="submission" date="2020-04" db="EMBL/GenBank/DDBJ databases">
        <title>MicrobeNet Type strains.</title>
        <authorList>
            <person name="Nicholson A.C."/>
        </authorList>
    </citation>
    <scope>NUCLEOTIDE SEQUENCE [LARGE SCALE GENOMIC DNA]</scope>
    <source>
        <strain evidence="2 3">DSM 44113</strain>
    </source>
</reference>
<gene>
    <name evidence="2" type="ORF">HF999_21135</name>
</gene>
<protein>
    <submittedName>
        <fullName evidence="2">Helix-turn-helix domain-containing protein</fullName>
    </submittedName>
</protein>
<name>A0A846X5Z0_9ACTN</name>
<dbReference type="AlphaFoldDB" id="A0A846X5Z0"/>
<organism evidence="2 3">
    <name type="scientific">Tsukamurella spumae</name>
    <dbReference type="NCBI Taxonomy" id="44753"/>
    <lineage>
        <taxon>Bacteria</taxon>
        <taxon>Bacillati</taxon>
        <taxon>Actinomycetota</taxon>
        <taxon>Actinomycetes</taxon>
        <taxon>Mycobacteriales</taxon>
        <taxon>Tsukamurellaceae</taxon>
        <taxon>Tsukamurella</taxon>
    </lineage>
</organism>
<dbReference type="EMBL" id="JAAXOQ010000047">
    <property type="protein sequence ID" value="NKY20864.1"/>
    <property type="molecule type" value="Genomic_DNA"/>
</dbReference>
<proteinExistence type="predicted"/>
<dbReference type="RefSeq" id="WP_168547769.1">
    <property type="nucleotide sequence ID" value="NZ_BAAAKS010000055.1"/>
</dbReference>
<keyword evidence="3" id="KW-1185">Reference proteome</keyword>
<dbReference type="InterPro" id="IPR041657">
    <property type="entry name" value="HTH_17"/>
</dbReference>
<accession>A0A846X5Z0</accession>
<dbReference type="Pfam" id="PF12728">
    <property type="entry name" value="HTH_17"/>
    <property type="match status" value="1"/>
</dbReference>
<feature type="domain" description="Helix-turn-helix" evidence="1">
    <location>
        <begin position="4"/>
        <end position="47"/>
    </location>
</feature>